<feature type="region of interest" description="Disordered" evidence="1">
    <location>
        <begin position="264"/>
        <end position="309"/>
    </location>
</feature>
<sequence length="309" mass="36170">MSEHSITSIIELIRTIARYSSLNDNQETKSRIENECIRFINSIADQDSILQKLEKPFNLRSTRDSVMQKTLLMLACMKEMYELASVIYDTGYSNLYFRDETQKSALDILNLRIYIYYGNERTGINPVYTKIYQKLMTYHILGLINSRLSRNEEIKFIDDYVIPICGARDSYDENDREMAQNIFESLSSLRELRGVNLLQLCEPRETDARVVAVRRHVSVTPVTTFTRGNSRQAEQAETRVVPLVTRGTAEENFVTWREREEDRINKRNRTDDRDQTGGSKKRKKTKSKPKKIKNKKQKIKNKTKRKGIF</sequence>
<accession>A0A6C0DAP9</accession>
<organism evidence="2">
    <name type="scientific">viral metagenome</name>
    <dbReference type="NCBI Taxonomy" id="1070528"/>
    <lineage>
        <taxon>unclassified sequences</taxon>
        <taxon>metagenomes</taxon>
        <taxon>organismal metagenomes</taxon>
    </lineage>
</organism>
<proteinExistence type="predicted"/>
<name>A0A6C0DAP9_9ZZZZ</name>
<dbReference type="AlphaFoldDB" id="A0A6C0DAP9"/>
<evidence type="ECO:0000313" key="2">
    <source>
        <dbReference type="EMBL" id="QHT12705.1"/>
    </source>
</evidence>
<reference evidence="2" key="1">
    <citation type="journal article" date="2020" name="Nature">
        <title>Giant virus diversity and host interactions through global metagenomics.</title>
        <authorList>
            <person name="Schulz F."/>
            <person name="Roux S."/>
            <person name="Paez-Espino D."/>
            <person name="Jungbluth S."/>
            <person name="Walsh D.A."/>
            <person name="Denef V.J."/>
            <person name="McMahon K.D."/>
            <person name="Konstantinidis K.T."/>
            <person name="Eloe-Fadrosh E.A."/>
            <person name="Kyrpides N.C."/>
            <person name="Woyke T."/>
        </authorList>
    </citation>
    <scope>NUCLEOTIDE SEQUENCE</scope>
    <source>
        <strain evidence="2">GVMAG-M-3300023174-130</strain>
    </source>
</reference>
<feature type="compositionally biased region" description="Basic and acidic residues" evidence="1">
    <location>
        <begin position="264"/>
        <end position="275"/>
    </location>
</feature>
<evidence type="ECO:0000256" key="1">
    <source>
        <dbReference type="SAM" id="MobiDB-lite"/>
    </source>
</evidence>
<protein>
    <submittedName>
        <fullName evidence="2">Uncharacterized protein</fullName>
    </submittedName>
</protein>
<dbReference type="EMBL" id="MN739549">
    <property type="protein sequence ID" value="QHT12705.1"/>
    <property type="molecule type" value="Genomic_DNA"/>
</dbReference>
<feature type="compositionally biased region" description="Basic residues" evidence="1">
    <location>
        <begin position="279"/>
        <end position="309"/>
    </location>
</feature>